<comment type="caution">
    <text evidence="2">The sequence shown here is derived from an EMBL/GenBank/DDBJ whole genome shotgun (WGS) entry which is preliminary data.</text>
</comment>
<keyword evidence="1" id="KW-0812">Transmembrane</keyword>
<keyword evidence="1" id="KW-0472">Membrane</keyword>
<evidence type="ECO:0000313" key="2">
    <source>
        <dbReference type="EMBL" id="KAK1312112.1"/>
    </source>
</evidence>
<dbReference type="EMBL" id="JAUJYO010000007">
    <property type="protein sequence ID" value="KAK1312112.1"/>
    <property type="molecule type" value="Genomic_DNA"/>
</dbReference>
<evidence type="ECO:0000256" key="1">
    <source>
        <dbReference type="SAM" id="Phobius"/>
    </source>
</evidence>
<reference evidence="2" key="1">
    <citation type="journal article" date="2023" name="Nat. Commun.">
        <title>Diploid and tetraploid genomes of Acorus and the evolution of monocots.</title>
        <authorList>
            <person name="Ma L."/>
            <person name="Liu K.W."/>
            <person name="Li Z."/>
            <person name="Hsiao Y.Y."/>
            <person name="Qi Y."/>
            <person name="Fu T."/>
            <person name="Tang G.D."/>
            <person name="Zhang D."/>
            <person name="Sun W.H."/>
            <person name="Liu D.K."/>
            <person name="Li Y."/>
            <person name="Chen G.Z."/>
            <person name="Liu X.D."/>
            <person name="Liao X.Y."/>
            <person name="Jiang Y.T."/>
            <person name="Yu X."/>
            <person name="Hao Y."/>
            <person name="Huang J."/>
            <person name="Zhao X.W."/>
            <person name="Ke S."/>
            <person name="Chen Y.Y."/>
            <person name="Wu W.L."/>
            <person name="Hsu J.L."/>
            <person name="Lin Y.F."/>
            <person name="Huang M.D."/>
            <person name="Li C.Y."/>
            <person name="Huang L."/>
            <person name="Wang Z.W."/>
            <person name="Zhao X."/>
            <person name="Zhong W.Y."/>
            <person name="Peng D.H."/>
            <person name="Ahmad S."/>
            <person name="Lan S."/>
            <person name="Zhang J.S."/>
            <person name="Tsai W.C."/>
            <person name="Van de Peer Y."/>
            <person name="Liu Z.J."/>
        </authorList>
    </citation>
    <scope>NUCLEOTIDE SEQUENCE</scope>
    <source>
        <strain evidence="2">CP</strain>
    </source>
</reference>
<dbReference type="AlphaFoldDB" id="A0AAV9EJ51"/>
<proteinExistence type="predicted"/>
<name>A0AAV9EJ51_ACOCL</name>
<evidence type="ECO:0000313" key="3">
    <source>
        <dbReference type="Proteomes" id="UP001180020"/>
    </source>
</evidence>
<feature type="transmembrane region" description="Helical" evidence="1">
    <location>
        <begin position="62"/>
        <end position="80"/>
    </location>
</feature>
<gene>
    <name evidence="2" type="primary">ECR</name>
    <name evidence="2" type="ORF">QJS10_CPA07g00229</name>
</gene>
<keyword evidence="3" id="KW-1185">Reference proteome</keyword>
<organism evidence="2 3">
    <name type="scientific">Acorus calamus</name>
    <name type="common">Sweet flag</name>
    <dbReference type="NCBI Taxonomy" id="4465"/>
    <lineage>
        <taxon>Eukaryota</taxon>
        <taxon>Viridiplantae</taxon>
        <taxon>Streptophyta</taxon>
        <taxon>Embryophyta</taxon>
        <taxon>Tracheophyta</taxon>
        <taxon>Spermatophyta</taxon>
        <taxon>Magnoliopsida</taxon>
        <taxon>Liliopsida</taxon>
        <taxon>Acoraceae</taxon>
        <taxon>Acorus</taxon>
    </lineage>
</organism>
<keyword evidence="1" id="KW-1133">Transmembrane helix</keyword>
<sequence>MEMIQMVTGLQVCVGLQCISICNALLEMLTLGNIPLMRNRVARVDMPCRHIPCSGALKVPTVAGYIFLVVAAGIMTDWAIGKRHQLKQV</sequence>
<dbReference type="Proteomes" id="UP001180020">
    <property type="component" value="Unassembled WGS sequence"/>
</dbReference>
<protein>
    <submittedName>
        <fullName evidence="2">Very-long-chain enoyl-CoA reductase</fullName>
    </submittedName>
</protein>
<reference evidence="2" key="2">
    <citation type="submission" date="2023-06" db="EMBL/GenBank/DDBJ databases">
        <authorList>
            <person name="Ma L."/>
            <person name="Liu K.-W."/>
            <person name="Li Z."/>
            <person name="Hsiao Y.-Y."/>
            <person name="Qi Y."/>
            <person name="Fu T."/>
            <person name="Tang G."/>
            <person name="Zhang D."/>
            <person name="Sun W.-H."/>
            <person name="Liu D.-K."/>
            <person name="Li Y."/>
            <person name="Chen G.-Z."/>
            <person name="Liu X.-D."/>
            <person name="Liao X.-Y."/>
            <person name="Jiang Y.-T."/>
            <person name="Yu X."/>
            <person name="Hao Y."/>
            <person name="Huang J."/>
            <person name="Zhao X.-W."/>
            <person name="Ke S."/>
            <person name="Chen Y.-Y."/>
            <person name="Wu W.-L."/>
            <person name="Hsu J.-L."/>
            <person name="Lin Y.-F."/>
            <person name="Huang M.-D."/>
            <person name="Li C.-Y."/>
            <person name="Huang L."/>
            <person name="Wang Z.-W."/>
            <person name="Zhao X."/>
            <person name="Zhong W.-Y."/>
            <person name="Peng D.-H."/>
            <person name="Ahmad S."/>
            <person name="Lan S."/>
            <person name="Zhang J.-S."/>
            <person name="Tsai W.-C."/>
            <person name="Van De Peer Y."/>
            <person name="Liu Z.-J."/>
        </authorList>
    </citation>
    <scope>NUCLEOTIDE SEQUENCE</scope>
    <source>
        <strain evidence="2">CP</strain>
        <tissue evidence="2">Leaves</tissue>
    </source>
</reference>
<accession>A0AAV9EJ51</accession>